<keyword evidence="1" id="KW-0812">Transmembrane</keyword>
<keyword evidence="1" id="KW-1133">Transmembrane helix</keyword>
<keyword evidence="1" id="KW-0472">Membrane</keyword>
<evidence type="ECO:0000313" key="2">
    <source>
        <dbReference type="EMBL" id="CAL1713646.1"/>
    </source>
</evidence>
<evidence type="ECO:0000313" key="3">
    <source>
        <dbReference type="Proteomes" id="UP001497453"/>
    </source>
</evidence>
<feature type="transmembrane region" description="Helical" evidence="1">
    <location>
        <begin position="53"/>
        <end position="80"/>
    </location>
</feature>
<organism evidence="2 3">
    <name type="scientific">Somion occarium</name>
    <dbReference type="NCBI Taxonomy" id="3059160"/>
    <lineage>
        <taxon>Eukaryota</taxon>
        <taxon>Fungi</taxon>
        <taxon>Dikarya</taxon>
        <taxon>Basidiomycota</taxon>
        <taxon>Agaricomycotina</taxon>
        <taxon>Agaricomycetes</taxon>
        <taxon>Polyporales</taxon>
        <taxon>Cerrenaceae</taxon>
        <taxon>Somion</taxon>
    </lineage>
</organism>
<reference evidence="3" key="1">
    <citation type="submission" date="2024-04" db="EMBL/GenBank/DDBJ databases">
        <authorList>
            <person name="Shaw F."/>
            <person name="Minotto A."/>
        </authorList>
    </citation>
    <scope>NUCLEOTIDE SEQUENCE [LARGE SCALE GENOMIC DNA]</scope>
</reference>
<dbReference type="EMBL" id="OZ037950">
    <property type="protein sequence ID" value="CAL1713646.1"/>
    <property type="molecule type" value="Genomic_DNA"/>
</dbReference>
<proteinExistence type="predicted"/>
<evidence type="ECO:0000256" key="1">
    <source>
        <dbReference type="SAM" id="Phobius"/>
    </source>
</evidence>
<protein>
    <submittedName>
        <fullName evidence="2">Uncharacterized protein</fullName>
    </submittedName>
</protein>
<dbReference type="Proteomes" id="UP001497453">
    <property type="component" value="Chromosome 7"/>
</dbReference>
<accession>A0ABP1E0P3</accession>
<name>A0ABP1E0P3_9APHY</name>
<sequence>MSGTILRSSQASQTLAMLRFLPFHWSPVKHFISISARLLASQSGSVTTKSITIIFAVVFTAVGIRVATLTFLTGVVIWYLHRRYQIRQIALRPSTEHPSAIFSPWTLQFLFAAWPRRDRQISNPPRQIPSAAVPENNASAMDHEALPVGNSEHQEGLDSVPIRSSIVCLGVQFRSTK</sequence>
<gene>
    <name evidence="2" type="ORF">GFSPODELE1_LOCUS9398</name>
</gene>
<keyword evidence="3" id="KW-1185">Reference proteome</keyword>